<reference evidence="2 3" key="1">
    <citation type="submission" date="2019-08" db="EMBL/GenBank/DDBJ databases">
        <title>In-depth cultivation of the pig gut microbiome towards novel bacterial diversity and tailored functional studies.</title>
        <authorList>
            <person name="Wylensek D."/>
            <person name="Hitch T.C.A."/>
            <person name="Clavel T."/>
        </authorList>
    </citation>
    <scope>NUCLEOTIDE SEQUENCE [LARGE SCALE GENOMIC DNA]</scope>
    <source>
        <strain evidence="2 3">SM-530-WT-4B</strain>
    </source>
</reference>
<keyword evidence="1" id="KW-0812">Transmembrane</keyword>
<dbReference type="Proteomes" id="UP000473699">
    <property type="component" value="Unassembled WGS sequence"/>
</dbReference>
<feature type="transmembrane region" description="Helical" evidence="1">
    <location>
        <begin position="7"/>
        <end position="34"/>
    </location>
</feature>
<dbReference type="Pfam" id="PF04165">
    <property type="entry name" value="DUF401"/>
    <property type="match status" value="1"/>
</dbReference>
<sequence>MDILKLLGVFAILIIVMWAKKPLSVAMFCSIIGAAALYQLPLSSAWSAVVKGGASWPTLEVLLVFYSITFIQRMMEKRKNLSNCEMALNGLFNNRRVNVAVAPFLIGCLPAVSAVLLCSLIVRKSAGEALSIPEKAACTSYFRHISESFLPTYTTIFIAVTLTNGAVTVSDFMTAMLPMVVALFISGYVVYLRRIPKDTGTVPDKTRGYYWGLLMTSVWPIVLAIVLILAFKIRVVVAVFLCIVLNVFVAKFSLGELLPFLRSAFEVRLMANTWLVMIFKEVLAATGVISKLPAFFGMLPLPTFMIFAMVFFFGTIVAGSQGIIALAMPLLISALDGKPVLAMFILVMSMSYAAMQMSPVHVCLTICAEDYGCSLGALIYKTLPIVLVFVVLSFAYYFVLSGLGF</sequence>
<feature type="transmembrane region" description="Helical" evidence="1">
    <location>
        <begin position="211"/>
        <end position="231"/>
    </location>
</feature>
<feature type="transmembrane region" description="Helical" evidence="1">
    <location>
        <begin position="172"/>
        <end position="191"/>
    </location>
</feature>
<feature type="transmembrane region" description="Helical" evidence="1">
    <location>
        <begin position="378"/>
        <end position="399"/>
    </location>
</feature>
<accession>A0A6L5YCC6</accession>
<name>A0A6L5YCC6_9BACT</name>
<feature type="transmembrane region" description="Helical" evidence="1">
    <location>
        <begin position="237"/>
        <end position="261"/>
    </location>
</feature>
<feature type="transmembrane region" description="Helical" evidence="1">
    <location>
        <begin position="54"/>
        <end position="71"/>
    </location>
</feature>
<gene>
    <name evidence="2" type="ORF">FYJ74_06690</name>
</gene>
<feature type="transmembrane region" description="Helical" evidence="1">
    <location>
        <begin position="99"/>
        <end position="122"/>
    </location>
</feature>
<evidence type="ECO:0000313" key="2">
    <source>
        <dbReference type="EMBL" id="MST55718.1"/>
    </source>
</evidence>
<dbReference type="InterPro" id="IPR007294">
    <property type="entry name" value="DUF401"/>
</dbReference>
<dbReference type="PANTHER" id="PTHR39556">
    <property type="entry name" value="PROTEIN, PUTATIVE-RELATED"/>
    <property type="match status" value="1"/>
</dbReference>
<feature type="transmembrane region" description="Helical" evidence="1">
    <location>
        <begin position="273"/>
        <end position="292"/>
    </location>
</feature>
<feature type="transmembrane region" description="Helical" evidence="1">
    <location>
        <begin position="340"/>
        <end position="358"/>
    </location>
</feature>
<keyword evidence="3" id="KW-1185">Reference proteome</keyword>
<dbReference type="RefSeq" id="WP_154528814.1">
    <property type="nucleotide sequence ID" value="NZ_VUNH01000006.1"/>
</dbReference>
<evidence type="ECO:0000313" key="3">
    <source>
        <dbReference type="Proteomes" id="UP000473699"/>
    </source>
</evidence>
<keyword evidence="1" id="KW-1133">Transmembrane helix</keyword>
<evidence type="ECO:0000256" key="1">
    <source>
        <dbReference type="SAM" id="Phobius"/>
    </source>
</evidence>
<keyword evidence="1" id="KW-0472">Membrane</keyword>
<comment type="caution">
    <text evidence="2">The sequence shown here is derived from an EMBL/GenBank/DDBJ whole genome shotgun (WGS) entry which is preliminary data.</text>
</comment>
<dbReference type="AlphaFoldDB" id="A0A6L5YCC6"/>
<feature type="transmembrane region" description="Helical" evidence="1">
    <location>
        <begin position="304"/>
        <end position="328"/>
    </location>
</feature>
<proteinExistence type="predicted"/>
<dbReference type="EMBL" id="VUNH01000006">
    <property type="protein sequence ID" value="MST55718.1"/>
    <property type="molecule type" value="Genomic_DNA"/>
</dbReference>
<dbReference type="PANTHER" id="PTHR39556:SF1">
    <property type="entry name" value="PROTEIN, PUTATIVE-RELATED"/>
    <property type="match status" value="1"/>
</dbReference>
<organism evidence="2 3">
    <name type="scientific">Pyramidobacter porci</name>
    <dbReference type="NCBI Taxonomy" id="2605789"/>
    <lineage>
        <taxon>Bacteria</taxon>
        <taxon>Thermotogati</taxon>
        <taxon>Synergistota</taxon>
        <taxon>Synergistia</taxon>
        <taxon>Synergistales</taxon>
        <taxon>Dethiosulfovibrionaceae</taxon>
        <taxon>Pyramidobacter</taxon>
    </lineage>
</organism>
<protein>
    <submittedName>
        <fullName evidence="2">DUF401 family protein</fullName>
    </submittedName>
</protein>